<feature type="region of interest" description="Disordered" evidence="7">
    <location>
        <begin position="981"/>
        <end position="1000"/>
    </location>
</feature>
<dbReference type="STRING" id="857566.A0A1E3PSG4"/>
<dbReference type="EMBL" id="KV454406">
    <property type="protein sequence ID" value="ODQ68194.1"/>
    <property type="molecule type" value="Genomic_DNA"/>
</dbReference>
<dbReference type="AlphaFoldDB" id="A0A1E3PSG4"/>
<keyword evidence="13" id="KW-1185">Reference proteome</keyword>
<dbReference type="OrthoDB" id="2150324at2759"/>
<proteinExistence type="inferred from homology"/>
<comment type="subcellular location">
    <subcellularLocation>
        <location evidence="1">Membrane</location>
        <topology evidence="1">Multi-pass membrane protein</topology>
    </subcellularLocation>
</comment>
<evidence type="ECO:0000256" key="1">
    <source>
        <dbReference type="ARBA" id="ARBA00004141"/>
    </source>
</evidence>
<dbReference type="InterPro" id="IPR045122">
    <property type="entry name" value="Csc1-like"/>
</dbReference>
<dbReference type="InterPro" id="IPR032880">
    <property type="entry name" value="CSC1/OSCA1-like_N"/>
</dbReference>
<evidence type="ECO:0000259" key="10">
    <source>
        <dbReference type="Pfam" id="PF13967"/>
    </source>
</evidence>
<keyword evidence="5 8" id="KW-1133">Transmembrane helix</keyword>
<feature type="transmembrane region" description="Helical" evidence="8">
    <location>
        <begin position="499"/>
        <end position="525"/>
    </location>
</feature>
<evidence type="ECO:0000256" key="3">
    <source>
        <dbReference type="ARBA" id="ARBA00022448"/>
    </source>
</evidence>
<keyword evidence="3" id="KW-0813">Transport</keyword>
<feature type="transmembrane region" description="Helical" evidence="8">
    <location>
        <begin position="664"/>
        <end position="691"/>
    </location>
</feature>
<dbReference type="Pfam" id="PF02714">
    <property type="entry name" value="RSN1_7TM"/>
    <property type="match status" value="1"/>
</dbReference>
<sequence length="1000" mass="114114">MNRIIGQLELRDDSSELLLNYLKNSFQTAQYGAKSIITGLVVSFGGTILLFLLFCFIRPRHNALYAARNKYCDETGKLLPLGKSYVGWVKSILQSSENELARKIGIDAMVFLKFMKMCRQIFLVIATFSCAIIIPINVIYNLKNPLAPKASQSNAFALTTPLLIFGKPLISHIAVLWTVDCVVCFFIYRTYKQVIDMRRHAFASPNYQNALFMRTLLALEVPNKYRINDDQLKRLFDKTLTDGKLVPNCHKEVRMVNIGRDSKGLEQLIAKHRGTVEDLESVLAKYLKHADIGRLPKKRPMMKPYKDDRARLNLGKQKIDTIRYLTGRLEFLEQEIKKTRNVIDSGTTLPYGFASYDTAQSCHMVASILKNKRKGKLLARLAPRPEDIIWSNLELTRFERKRKQMVGNIIFACLLFLWIVPNAFMGTFLSQISRIGVFWPAFGRFMNGHPLLLSILQGFISPVITSAIFLILPIIMRRMTQWQGNYTKSFREHDVVRKLYIFFVFNNLFVFTTFSALWSAISMIIEIIQSGENLSYTQVFDKLQIASQLSNSIISASSFWVMYLLRVNFGSMLDLMQFVTLLWQVLKLKILSATPRERITWSAPPIFDYASYYNWNLFYVTIAFSFITIQPLIAPVTALYFTLDYLFKKYNLMYISVTKTQSDGSFWPFLINRIIFALGFGNVVFFVVLWVQAGWRIAMGMAPLPVLLILFKILIMKTLEDRFNYFIPTDDELELIMTQQSLNTNSKEPSAKLQEIYQSPAFSSLLWIPMVNANSQKLLPEILGECGSNADFDFTTLSSKNGYGSHYGSGARGHNSSAEEFCRADFHSLVHTDDESVEKVHKIVTGTNNNFDGKFEMVSEADMNFEHFANRQDFVQLTGSNQAMKVKRKPVARPHHDTVSDSDVSRTFNTNYVNSDEVLNYSQFDTEYHPPSNYSPGAGITRVSQAFLNQRNSKLLYVSSSGAYDGDISMDLGDDNEVALVESRSGDSNEDNDDTKLLKP</sequence>
<feature type="transmembrane region" description="Helical" evidence="8">
    <location>
        <begin position="36"/>
        <end position="57"/>
    </location>
</feature>
<evidence type="ECO:0000256" key="7">
    <source>
        <dbReference type="SAM" id="MobiDB-lite"/>
    </source>
</evidence>
<evidence type="ECO:0000256" key="4">
    <source>
        <dbReference type="ARBA" id="ARBA00022692"/>
    </source>
</evidence>
<evidence type="ECO:0000313" key="12">
    <source>
        <dbReference type="EMBL" id="ODQ68194.1"/>
    </source>
</evidence>
<evidence type="ECO:0000259" key="9">
    <source>
        <dbReference type="Pfam" id="PF02714"/>
    </source>
</evidence>
<feature type="transmembrane region" description="Helical" evidence="8">
    <location>
        <begin position="545"/>
        <end position="565"/>
    </location>
</feature>
<evidence type="ECO:0000256" key="6">
    <source>
        <dbReference type="ARBA" id="ARBA00023136"/>
    </source>
</evidence>
<dbReference type="Pfam" id="PF14703">
    <property type="entry name" value="PHM7_cyt"/>
    <property type="match status" value="1"/>
</dbReference>
<feature type="transmembrane region" description="Helical" evidence="8">
    <location>
        <begin position="617"/>
        <end position="643"/>
    </location>
</feature>
<feature type="transmembrane region" description="Helical" evidence="8">
    <location>
        <begin position="697"/>
        <end position="715"/>
    </location>
</feature>
<keyword evidence="6 8" id="KW-0472">Membrane</keyword>
<evidence type="ECO:0000256" key="8">
    <source>
        <dbReference type="SAM" id="Phobius"/>
    </source>
</evidence>
<dbReference type="PANTHER" id="PTHR13018:SF149">
    <property type="entry name" value="DOMAIN PROTEIN, PUTATIVE (AFU_ORTHOLOGUE AFUA_3G11660)-RELATED"/>
    <property type="match status" value="1"/>
</dbReference>
<organism evidence="12 13">
    <name type="scientific">Nadsonia fulvescens var. elongata DSM 6958</name>
    <dbReference type="NCBI Taxonomy" id="857566"/>
    <lineage>
        <taxon>Eukaryota</taxon>
        <taxon>Fungi</taxon>
        <taxon>Dikarya</taxon>
        <taxon>Ascomycota</taxon>
        <taxon>Saccharomycotina</taxon>
        <taxon>Dipodascomycetes</taxon>
        <taxon>Dipodascales</taxon>
        <taxon>Dipodascales incertae sedis</taxon>
        <taxon>Nadsonia</taxon>
    </lineage>
</organism>
<feature type="domain" description="CSC1/OSCA1-like cytosolic" evidence="11">
    <location>
        <begin position="214"/>
        <end position="392"/>
    </location>
</feature>
<gene>
    <name evidence="12" type="ORF">NADFUDRAFT_48844</name>
</gene>
<evidence type="ECO:0000256" key="5">
    <source>
        <dbReference type="ARBA" id="ARBA00022989"/>
    </source>
</evidence>
<evidence type="ECO:0000313" key="13">
    <source>
        <dbReference type="Proteomes" id="UP000095009"/>
    </source>
</evidence>
<evidence type="ECO:0000256" key="2">
    <source>
        <dbReference type="ARBA" id="ARBA00007779"/>
    </source>
</evidence>
<dbReference type="PANTHER" id="PTHR13018">
    <property type="entry name" value="PROBABLE MEMBRANE PROTEIN DUF221-RELATED"/>
    <property type="match status" value="1"/>
</dbReference>
<dbReference type="Pfam" id="PF13967">
    <property type="entry name" value="RSN1_TM"/>
    <property type="match status" value="1"/>
</dbReference>
<feature type="transmembrane region" description="Helical" evidence="8">
    <location>
        <begin position="121"/>
        <end position="140"/>
    </location>
</feature>
<keyword evidence="4 8" id="KW-0812">Transmembrane</keyword>
<protein>
    <submittedName>
        <fullName evidence="12">DUF221-domain-containing protein</fullName>
    </submittedName>
</protein>
<feature type="domain" description="CSC1/OSCA1-like 7TM region" evidence="9">
    <location>
        <begin position="403"/>
        <end position="686"/>
    </location>
</feature>
<reference evidence="12 13" key="1">
    <citation type="journal article" date="2016" name="Proc. Natl. Acad. Sci. U.S.A.">
        <title>Comparative genomics of biotechnologically important yeasts.</title>
        <authorList>
            <person name="Riley R."/>
            <person name="Haridas S."/>
            <person name="Wolfe K.H."/>
            <person name="Lopes M.R."/>
            <person name="Hittinger C.T."/>
            <person name="Goeker M."/>
            <person name="Salamov A.A."/>
            <person name="Wisecaver J.H."/>
            <person name="Long T.M."/>
            <person name="Calvey C.H."/>
            <person name="Aerts A.L."/>
            <person name="Barry K.W."/>
            <person name="Choi C."/>
            <person name="Clum A."/>
            <person name="Coughlan A.Y."/>
            <person name="Deshpande S."/>
            <person name="Douglass A.P."/>
            <person name="Hanson S.J."/>
            <person name="Klenk H.-P."/>
            <person name="LaButti K.M."/>
            <person name="Lapidus A."/>
            <person name="Lindquist E.A."/>
            <person name="Lipzen A.M."/>
            <person name="Meier-Kolthoff J.P."/>
            <person name="Ohm R.A."/>
            <person name="Otillar R.P."/>
            <person name="Pangilinan J.L."/>
            <person name="Peng Y."/>
            <person name="Rokas A."/>
            <person name="Rosa C.A."/>
            <person name="Scheuner C."/>
            <person name="Sibirny A.A."/>
            <person name="Slot J.C."/>
            <person name="Stielow J.B."/>
            <person name="Sun H."/>
            <person name="Kurtzman C.P."/>
            <person name="Blackwell M."/>
            <person name="Grigoriev I.V."/>
            <person name="Jeffries T.W."/>
        </authorList>
    </citation>
    <scope>NUCLEOTIDE SEQUENCE [LARGE SCALE GENOMIC DNA]</scope>
    <source>
        <strain evidence="12 13">DSM 6958</strain>
    </source>
</reference>
<name>A0A1E3PSG4_9ASCO</name>
<dbReference type="InterPro" id="IPR027815">
    <property type="entry name" value="CSC1/OSCA1-like_cyt"/>
</dbReference>
<dbReference type="GO" id="GO:0005886">
    <property type="term" value="C:plasma membrane"/>
    <property type="evidence" value="ECO:0007669"/>
    <property type="project" value="TreeGrafter"/>
</dbReference>
<dbReference type="Proteomes" id="UP000095009">
    <property type="component" value="Unassembled WGS sequence"/>
</dbReference>
<accession>A0A1E3PSG4</accession>
<comment type="similarity">
    <text evidence="2">Belongs to the CSC1 (TC 1.A.17) family.</text>
</comment>
<feature type="domain" description="CSC1/OSCA1-like N-terminal transmembrane" evidence="10">
    <location>
        <begin position="36"/>
        <end position="189"/>
    </location>
</feature>
<dbReference type="GO" id="GO:0005227">
    <property type="term" value="F:calcium-activated cation channel activity"/>
    <property type="evidence" value="ECO:0007669"/>
    <property type="project" value="InterPro"/>
</dbReference>
<evidence type="ECO:0000259" key="11">
    <source>
        <dbReference type="Pfam" id="PF14703"/>
    </source>
</evidence>
<feature type="transmembrane region" description="Helical" evidence="8">
    <location>
        <begin position="452"/>
        <end position="475"/>
    </location>
</feature>
<feature type="transmembrane region" description="Helical" evidence="8">
    <location>
        <begin position="409"/>
        <end position="432"/>
    </location>
</feature>
<feature type="transmembrane region" description="Helical" evidence="8">
    <location>
        <begin position="169"/>
        <end position="188"/>
    </location>
</feature>
<dbReference type="InterPro" id="IPR003864">
    <property type="entry name" value="CSC1/OSCA1-like_7TM"/>
</dbReference>